<gene>
    <name evidence="2" type="ORF">JQ615_07120</name>
</gene>
<name>A0ABS5FED0_9BRAD</name>
<protein>
    <submittedName>
        <fullName evidence="2">Uncharacterized protein</fullName>
    </submittedName>
</protein>
<evidence type="ECO:0000313" key="3">
    <source>
        <dbReference type="Proteomes" id="UP001315278"/>
    </source>
</evidence>
<proteinExistence type="predicted"/>
<dbReference type="RefSeq" id="WP_212392545.1">
    <property type="nucleotide sequence ID" value="NZ_JAFCJH010000005.1"/>
</dbReference>
<evidence type="ECO:0000313" key="2">
    <source>
        <dbReference type="EMBL" id="MBR0795152.1"/>
    </source>
</evidence>
<reference evidence="3" key="1">
    <citation type="journal article" date="2021" name="ISME J.">
        <title>Evolutionary origin and ecological implication of a unique nif island in free-living Bradyrhizobium lineages.</title>
        <authorList>
            <person name="Tao J."/>
        </authorList>
    </citation>
    <scope>NUCLEOTIDE SEQUENCE [LARGE SCALE GENOMIC DNA]</scope>
    <source>
        <strain evidence="3">SZCCT0434</strain>
    </source>
</reference>
<comment type="caution">
    <text evidence="2">The sequence shown here is derived from an EMBL/GenBank/DDBJ whole genome shotgun (WGS) entry which is preliminary data.</text>
</comment>
<dbReference type="Proteomes" id="UP001315278">
    <property type="component" value="Unassembled WGS sequence"/>
</dbReference>
<organism evidence="2 3">
    <name type="scientific">Bradyrhizobium jicamae</name>
    <dbReference type="NCBI Taxonomy" id="280332"/>
    <lineage>
        <taxon>Bacteria</taxon>
        <taxon>Pseudomonadati</taxon>
        <taxon>Pseudomonadota</taxon>
        <taxon>Alphaproteobacteria</taxon>
        <taxon>Hyphomicrobiales</taxon>
        <taxon>Nitrobacteraceae</taxon>
        <taxon>Bradyrhizobium</taxon>
    </lineage>
</organism>
<sequence>MATREKRLAQFDGNGEPSPNQRVEVLCEDHSGTYQLPFACRFVDGQWRNDATGGALEANVIAWRMPRDKAEKPAGVA</sequence>
<dbReference type="EMBL" id="JAFCJH010000005">
    <property type="protein sequence ID" value="MBR0795152.1"/>
    <property type="molecule type" value="Genomic_DNA"/>
</dbReference>
<keyword evidence="3" id="KW-1185">Reference proteome</keyword>
<evidence type="ECO:0000256" key="1">
    <source>
        <dbReference type="SAM" id="MobiDB-lite"/>
    </source>
</evidence>
<accession>A0ABS5FED0</accession>
<feature type="region of interest" description="Disordered" evidence="1">
    <location>
        <begin position="1"/>
        <end position="20"/>
    </location>
</feature>